<feature type="coiled-coil region" evidence="8">
    <location>
        <begin position="185"/>
        <end position="282"/>
    </location>
</feature>
<dbReference type="GO" id="GO:0005874">
    <property type="term" value="C:microtubule"/>
    <property type="evidence" value="ECO:0007669"/>
    <property type="project" value="UniProtKB-KW"/>
</dbReference>
<keyword evidence="5 6" id="KW-0505">Motor protein</keyword>
<feature type="region of interest" description="Disordered" evidence="9">
    <location>
        <begin position="1"/>
        <end position="103"/>
    </location>
</feature>
<dbReference type="AlphaFoldDB" id="A0A316Z4G4"/>
<dbReference type="GO" id="GO:0003777">
    <property type="term" value="F:microtubule motor activity"/>
    <property type="evidence" value="ECO:0007669"/>
    <property type="project" value="InterPro"/>
</dbReference>
<reference evidence="11 12" key="1">
    <citation type="journal article" date="2018" name="Mol. Biol. Evol.">
        <title>Broad Genomic Sampling Reveals a Smut Pathogenic Ancestry of the Fungal Clade Ustilaginomycotina.</title>
        <authorList>
            <person name="Kijpornyongpan T."/>
            <person name="Mondo S.J."/>
            <person name="Barry K."/>
            <person name="Sandor L."/>
            <person name="Lee J."/>
            <person name="Lipzen A."/>
            <person name="Pangilinan J."/>
            <person name="LaButti K."/>
            <person name="Hainaut M."/>
            <person name="Henrissat B."/>
            <person name="Grigoriev I.V."/>
            <person name="Spatafora J.W."/>
            <person name="Aime M.C."/>
        </authorList>
    </citation>
    <scope>NUCLEOTIDE SEQUENCE [LARGE SCALE GENOMIC DNA]</scope>
    <source>
        <strain evidence="11 12">MCA 4186</strain>
    </source>
</reference>
<evidence type="ECO:0000256" key="4">
    <source>
        <dbReference type="ARBA" id="ARBA00022840"/>
    </source>
</evidence>
<evidence type="ECO:0000256" key="3">
    <source>
        <dbReference type="ARBA" id="ARBA00022741"/>
    </source>
</evidence>
<dbReference type="STRING" id="58919.A0A316Z4G4"/>
<feature type="compositionally biased region" description="Low complexity" evidence="9">
    <location>
        <begin position="52"/>
        <end position="75"/>
    </location>
</feature>
<sequence>MSASRVAALGTGAARPAAGASGARRPVVAPTLPRQPLSATTNRPATVGRTPSGMTAKGKTAAAVGGVRRVPSAGAPRPRQSDVSAAARTPRSGGPDSRSRQGRMTAFESQLSSLQEMLDLERQKTTALLSQERAERTRQNEMVRAELEEELSEKFKIAKEAVSQRQASVTQEQLDEITFKHTRERRLLEDDLDRERQTVSALKASLGQQSTAQLTMESTNVALRTQLGAQADELEAKNASIARLESEVAQLRLSTSTLEEELRGAETLRRKLHNEVQELRGNIRVFARVRPALPREASAGLATLRFPDPREAAQIELLAAGESATGTATMRNHGFRFDRVFRPEATQADVFDEVSHLTQSVLDGYNTCIFAYGQTGSGKTHSLEGGSNLSLSVGADPSNDAEAGLIPRAVQMLWNTAESLQDKGWRYDFEGQMLEIYNEGINDLLGKDNIDSGKHEIKHEKGRTFVSDTVVAPLDSPARVFALLAKAKSRRQVAATLMNERSSRSHSVFILRVRGSNATTMESCDATLSLVDLAGSERLSNSGSGTDPTRLKEAQCINKSLSSLADVIAALGAAKSGGHVPYRNSTLTWLLKNSLGGNSKTLMLLALSPMAEHLSESLCSLRFASKVNSTVIGTARKVKGGDTSA</sequence>
<dbReference type="GO" id="GO:0007018">
    <property type="term" value="P:microtubule-based movement"/>
    <property type="evidence" value="ECO:0007669"/>
    <property type="project" value="InterPro"/>
</dbReference>
<dbReference type="SMART" id="SM00129">
    <property type="entry name" value="KISc"/>
    <property type="match status" value="1"/>
</dbReference>
<dbReference type="PROSITE" id="PS50067">
    <property type="entry name" value="KINESIN_MOTOR_2"/>
    <property type="match status" value="1"/>
</dbReference>
<keyword evidence="2 7" id="KW-0493">Microtubule</keyword>
<comment type="similarity">
    <text evidence="1">Belongs to the TRAFAC class myosin-kinesin ATPase superfamily. Kinesin family. KIN-14 subfamily.</text>
</comment>
<dbReference type="GO" id="GO:0008017">
    <property type="term" value="F:microtubule binding"/>
    <property type="evidence" value="ECO:0007669"/>
    <property type="project" value="InterPro"/>
</dbReference>
<dbReference type="RefSeq" id="XP_025596909.1">
    <property type="nucleotide sequence ID" value="XM_025740301.1"/>
</dbReference>
<dbReference type="CDD" id="cd01366">
    <property type="entry name" value="KISc_C_terminal"/>
    <property type="match status" value="1"/>
</dbReference>
<organism evidence="11 12">
    <name type="scientific">Tilletiopsis washingtonensis</name>
    <dbReference type="NCBI Taxonomy" id="58919"/>
    <lineage>
        <taxon>Eukaryota</taxon>
        <taxon>Fungi</taxon>
        <taxon>Dikarya</taxon>
        <taxon>Basidiomycota</taxon>
        <taxon>Ustilaginomycotina</taxon>
        <taxon>Exobasidiomycetes</taxon>
        <taxon>Entylomatales</taxon>
        <taxon>Entylomatales incertae sedis</taxon>
        <taxon>Tilletiopsis</taxon>
    </lineage>
</organism>
<dbReference type="InterPro" id="IPR027640">
    <property type="entry name" value="Kinesin-like_fam"/>
</dbReference>
<dbReference type="Pfam" id="PF00225">
    <property type="entry name" value="Kinesin"/>
    <property type="match status" value="1"/>
</dbReference>
<dbReference type="InterPro" id="IPR036961">
    <property type="entry name" value="Kinesin_motor_dom_sf"/>
</dbReference>
<dbReference type="PRINTS" id="PR00380">
    <property type="entry name" value="KINESINHEAVY"/>
</dbReference>
<dbReference type="GO" id="GO:0005524">
    <property type="term" value="F:ATP binding"/>
    <property type="evidence" value="ECO:0007669"/>
    <property type="project" value="UniProtKB-UniRule"/>
</dbReference>
<name>A0A316Z4G4_9BASI</name>
<keyword evidence="8" id="KW-0175">Coiled coil</keyword>
<dbReference type="PROSITE" id="PS00411">
    <property type="entry name" value="KINESIN_MOTOR_1"/>
    <property type="match status" value="1"/>
</dbReference>
<dbReference type="Gene3D" id="3.40.850.10">
    <property type="entry name" value="Kinesin motor domain"/>
    <property type="match status" value="1"/>
</dbReference>
<evidence type="ECO:0000256" key="5">
    <source>
        <dbReference type="ARBA" id="ARBA00023175"/>
    </source>
</evidence>
<evidence type="ECO:0000256" key="1">
    <source>
        <dbReference type="ARBA" id="ARBA00010899"/>
    </source>
</evidence>
<dbReference type="InterPro" id="IPR027417">
    <property type="entry name" value="P-loop_NTPase"/>
</dbReference>
<evidence type="ECO:0000256" key="8">
    <source>
        <dbReference type="SAM" id="Coils"/>
    </source>
</evidence>
<dbReference type="PANTHER" id="PTHR47972:SF45">
    <property type="entry name" value="PROTEIN CLARET SEGREGATIONAL"/>
    <property type="match status" value="1"/>
</dbReference>
<keyword evidence="4 6" id="KW-0067">ATP-binding</keyword>
<evidence type="ECO:0000313" key="12">
    <source>
        <dbReference type="Proteomes" id="UP000245946"/>
    </source>
</evidence>
<evidence type="ECO:0000313" key="11">
    <source>
        <dbReference type="EMBL" id="PWN96630.1"/>
    </source>
</evidence>
<feature type="domain" description="Kinesin motor" evidence="10">
    <location>
        <begin position="282"/>
        <end position="630"/>
    </location>
</feature>
<evidence type="ECO:0000256" key="7">
    <source>
        <dbReference type="RuleBase" id="RU000394"/>
    </source>
</evidence>
<feature type="binding site" evidence="6">
    <location>
        <begin position="373"/>
        <end position="380"/>
    </location>
    <ligand>
        <name>ATP</name>
        <dbReference type="ChEBI" id="CHEBI:30616"/>
    </ligand>
</feature>
<dbReference type="InterPro" id="IPR001752">
    <property type="entry name" value="Kinesin_motor_dom"/>
</dbReference>
<dbReference type="PANTHER" id="PTHR47972">
    <property type="entry name" value="KINESIN-LIKE PROTEIN KLP-3"/>
    <property type="match status" value="1"/>
</dbReference>
<proteinExistence type="inferred from homology"/>
<keyword evidence="3 6" id="KW-0547">Nucleotide-binding</keyword>
<evidence type="ECO:0000256" key="6">
    <source>
        <dbReference type="PROSITE-ProRule" id="PRU00283"/>
    </source>
</evidence>
<accession>A0A316Z4G4</accession>
<feature type="compositionally biased region" description="Low complexity" evidence="9">
    <location>
        <begin position="1"/>
        <end position="29"/>
    </location>
</feature>
<dbReference type="Proteomes" id="UP000245946">
    <property type="component" value="Unassembled WGS sequence"/>
</dbReference>
<dbReference type="EMBL" id="KZ819298">
    <property type="protein sequence ID" value="PWN96630.1"/>
    <property type="molecule type" value="Genomic_DNA"/>
</dbReference>
<dbReference type="InterPro" id="IPR019821">
    <property type="entry name" value="Kinesin_motor_CS"/>
</dbReference>
<evidence type="ECO:0000259" key="10">
    <source>
        <dbReference type="PROSITE" id="PS50067"/>
    </source>
</evidence>
<evidence type="ECO:0000256" key="9">
    <source>
        <dbReference type="SAM" id="MobiDB-lite"/>
    </source>
</evidence>
<keyword evidence="12" id="KW-1185">Reference proteome</keyword>
<evidence type="ECO:0000256" key="2">
    <source>
        <dbReference type="ARBA" id="ARBA00022701"/>
    </source>
</evidence>
<dbReference type="OrthoDB" id="3176171at2759"/>
<dbReference type="GeneID" id="37267847"/>
<gene>
    <name evidence="11" type="ORF">FA09DRAFT_299711</name>
</gene>
<protein>
    <recommendedName>
        <fullName evidence="7">Kinesin-like protein</fullName>
    </recommendedName>
</protein>
<dbReference type="SUPFAM" id="SSF52540">
    <property type="entry name" value="P-loop containing nucleoside triphosphate hydrolases"/>
    <property type="match status" value="1"/>
</dbReference>